<feature type="active site" description="Proton donor/acceptor" evidence="2">
    <location>
        <position position="201"/>
    </location>
</feature>
<keyword evidence="3" id="KW-0862">Zinc</keyword>
<name>A0A1U6I643_9SPHN</name>
<dbReference type="EMBL" id="FVZE01000004">
    <property type="protein sequence ID" value="SLK03496.1"/>
    <property type="molecule type" value="Genomic_DNA"/>
</dbReference>
<evidence type="ECO:0000256" key="2">
    <source>
        <dbReference type="PIRSR" id="PIRSR605511-1"/>
    </source>
</evidence>
<dbReference type="SUPFAM" id="SSF63829">
    <property type="entry name" value="Calcium-dependent phosphotriesterase"/>
    <property type="match status" value="1"/>
</dbReference>
<feature type="binding site" evidence="3">
    <location>
        <position position="19"/>
    </location>
    <ligand>
        <name>a divalent metal cation</name>
        <dbReference type="ChEBI" id="CHEBI:60240"/>
    </ligand>
</feature>
<feature type="domain" description="SMP-30/Gluconolactonase/LRE-like region" evidence="4">
    <location>
        <begin position="17"/>
        <end position="260"/>
    </location>
</feature>
<feature type="binding site" evidence="3">
    <location>
        <position position="150"/>
    </location>
    <ligand>
        <name>a divalent metal cation</name>
        <dbReference type="ChEBI" id="CHEBI:60240"/>
    </ligand>
</feature>
<feature type="binding site" evidence="3">
    <location>
        <position position="102"/>
    </location>
    <ligand>
        <name>substrate</name>
    </ligand>
</feature>
<dbReference type="RefSeq" id="WP_079730905.1">
    <property type="nucleotide sequence ID" value="NZ_FVZE01000004.1"/>
</dbReference>
<dbReference type="InterPro" id="IPR011042">
    <property type="entry name" value="6-blade_b-propeller_TolB-like"/>
</dbReference>
<dbReference type="InterPro" id="IPR005511">
    <property type="entry name" value="SMP-30"/>
</dbReference>
<gene>
    <name evidence="5" type="ORF">SAMN06295987_104250</name>
</gene>
<dbReference type="PRINTS" id="PR01790">
    <property type="entry name" value="SMP30FAMILY"/>
</dbReference>
<keyword evidence="3" id="KW-0479">Metal-binding</keyword>
<dbReference type="InterPro" id="IPR013658">
    <property type="entry name" value="SGL"/>
</dbReference>
<comment type="cofactor">
    <cofactor evidence="3">
        <name>Zn(2+)</name>
        <dbReference type="ChEBI" id="CHEBI:29105"/>
    </cofactor>
    <text evidence="3">Binds 1 divalent metal cation per subunit.</text>
</comment>
<dbReference type="Proteomes" id="UP000190989">
    <property type="component" value="Unassembled WGS sequence"/>
</dbReference>
<proteinExistence type="inferred from homology"/>
<dbReference type="PANTHER" id="PTHR10907">
    <property type="entry name" value="REGUCALCIN"/>
    <property type="match status" value="1"/>
</dbReference>
<evidence type="ECO:0000313" key="6">
    <source>
        <dbReference type="Proteomes" id="UP000190989"/>
    </source>
</evidence>
<protein>
    <submittedName>
        <fullName evidence="5">Sugar lactone lactonase YvrE</fullName>
    </submittedName>
</protein>
<reference evidence="6" key="1">
    <citation type="submission" date="2017-02" db="EMBL/GenBank/DDBJ databases">
        <authorList>
            <person name="Varghese N."/>
            <person name="Submissions S."/>
        </authorList>
    </citation>
    <scope>NUCLEOTIDE SEQUENCE [LARGE SCALE GENOMIC DNA]</scope>
    <source>
        <strain evidence="6">SM117</strain>
    </source>
</reference>
<evidence type="ECO:0000259" key="4">
    <source>
        <dbReference type="Pfam" id="PF08450"/>
    </source>
</evidence>
<feature type="binding site" evidence="3">
    <location>
        <position position="201"/>
    </location>
    <ligand>
        <name>a divalent metal cation</name>
        <dbReference type="ChEBI" id="CHEBI:60240"/>
    </ligand>
</feature>
<evidence type="ECO:0000256" key="1">
    <source>
        <dbReference type="ARBA" id="ARBA00008853"/>
    </source>
</evidence>
<dbReference type="GO" id="GO:0019853">
    <property type="term" value="P:L-ascorbic acid biosynthetic process"/>
    <property type="evidence" value="ECO:0007669"/>
    <property type="project" value="TreeGrafter"/>
</dbReference>
<accession>A0A1U6I643</accession>
<dbReference type="AlphaFoldDB" id="A0A1U6I643"/>
<evidence type="ECO:0000313" key="5">
    <source>
        <dbReference type="EMBL" id="SLK03496.1"/>
    </source>
</evidence>
<dbReference type="PANTHER" id="PTHR10907:SF47">
    <property type="entry name" value="REGUCALCIN"/>
    <property type="match status" value="1"/>
</dbReference>
<dbReference type="GO" id="GO:0005509">
    <property type="term" value="F:calcium ion binding"/>
    <property type="evidence" value="ECO:0007669"/>
    <property type="project" value="TreeGrafter"/>
</dbReference>
<evidence type="ECO:0000256" key="3">
    <source>
        <dbReference type="PIRSR" id="PIRSR605511-2"/>
    </source>
</evidence>
<dbReference type="Pfam" id="PF08450">
    <property type="entry name" value="SGL"/>
    <property type="match status" value="1"/>
</dbReference>
<feature type="binding site" evidence="3">
    <location>
        <position position="104"/>
    </location>
    <ligand>
        <name>substrate</name>
    </ligand>
</feature>
<organism evidence="5 6">
    <name type="scientific">Novosphingobium mathurense</name>
    <dbReference type="NCBI Taxonomy" id="428990"/>
    <lineage>
        <taxon>Bacteria</taxon>
        <taxon>Pseudomonadati</taxon>
        <taxon>Pseudomonadota</taxon>
        <taxon>Alphaproteobacteria</taxon>
        <taxon>Sphingomonadales</taxon>
        <taxon>Sphingomonadaceae</taxon>
        <taxon>Novosphingobium</taxon>
    </lineage>
</organism>
<dbReference type="Gene3D" id="2.120.10.30">
    <property type="entry name" value="TolB, C-terminal domain"/>
    <property type="match status" value="1"/>
</dbReference>
<dbReference type="GO" id="GO:0004341">
    <property type="term" value="F:gluconolactonase activity"/>
    <property type="evidence" value="ECO:0007669"/>
    <property type="project" value="TreeGrafter"/>
</dbReference>
<comment type="similarity">
    <text evidence="1">Belongs to the SMP-30/CGR1 family.</text>
</comment>
<dbReference type="STRING" id="428990.SAMN06295987_104250"/>
<keyword evidence="6" id="KW-1185">Reference proteome</keyword>
<sequence>MAVSGPVSLALDARAMLGEGPVWDTARQCLWFVDIKSHAVWCLDPQSGTSQWIEAPDQVGWVLPTSTGRLLAGLKSGLHLLDPVTRQFEKTATIPGEPAHNRLNDACTDRAGRVWFGSMDDNEEAETGRFYRYERGAIVAAGPAGVTITNGPAVNGRADLVYFSDTLGRRIFVAELGEDGLPGEPRLFVDIAQDFAGAYPDGPVVDAEGCVWTGLWNGWAVARYSPEGRLMETVSLPVANVTKLAFGGADLMTAFVTTARKGLDGAALEAQPQAGGVFTFRSGVAGLATTPVEMT</sequence>